<reference evidence="1" key="1">
    <citation type="submission" date="2021-01" db="EMBL/GenBank/DDBJ databases">
        <authorList>
            <person name="Corre E."/>
            <person name="Pelletier E."/>
            <person name="Niang G."/>
            <person name="Scheremetjew M."/>
            <person name="Finn R."/>
            <person name="Kale V."/>
            <person name="Holt S."/>
            <person name="Cochrane G."/>
            <person name="Meng A."/>
            <person name="Brown T."/>
            <person name="Cohen L."/>
        </authorList>
    </citation>
    <scope>NUCLEOTIDE SEQUENCE</scope>
    <source>
        <strain evidence="1">CCMP3303</strain>
    </source>
</reference>
<proteinExistence type="predicted"/>
<dbReference type="AlphaFoldDB" id="A0A7S0FGY2"/>
<accession>A0A7S0FGY2</accession>
<sequence>MKLRQLPIDCCMLSPGVVKPTRLAEDGQKLLEKSFESMPAKAKTEYYDMIDAFRRFQLEEPGTHVSMVGKQMERIMKHGRPYLRYFVGPDAVASTVVGCLPTGLREFLLRNTLMKHFKDCPTFIGE</sequence>
<protein>
    <submittedName>
        <fullName evidence="1">Uncharacterized protein</fullName>
    </submittedName>
</protein>
<name>A0A7S0FGY2_9STRA</name>
<dbReference type="EMBL" id="HBEJ01000561">
    <property type="protein sequence ID" value="CAD8359176.1"/>
    <property type="molecule type" value="Transcribed_RNA"/>
</dbReference>
<organism evidence="1">
    <name type="scientific">Minutocellus polymorphus</name>
    <dbReference type="NCBI Taxonomy" id="265543"/>
    <lineage>
        <taxon>Eukaryota</taxon>
        <taxon>Sar</taxon>
        <taxon>Stramenopiles</taxon>
        <taxon>Ochrophyta</taxon>
        <taxon>Bacillariophyta</taxon>
        <taxon>Mediophyceae</taxon>
        <taxon>Cymatosirophycidae</taxon>
        <taxon>Cymatosirales</taxon>
        <taxon>Cymatosiraceae</taxon>
        <taxon>Minutocellus</taxon>
    </lineage>
</organism>
<gene>
    <name evidence="1" type="ORF">MPOL1434_LOCUS335</name>
</gene>
<evidence type="ECO:0000313" key="1">
    <source>
        <dbReference type="EMBL" id="CAD8359176.1"/>
    </source>
</evidence>